<keyword evidence="5" id="KW-0963">Cytoplasm</keyword>
<dbReference type="PANTHER" id="PTHR22912">
    <property type="entry name" value="DISULFIDE OXIDOREDUCTASE"/>
    <property type="match status" value="1"/>
</dbReference>
<dbReference type="InterPro" id="IPR036188">
    <property type="entry name" value="FAD/NAD-bd_sf"/>
</dbReference>
<feature type="binding site" evidence="14">
    <location>
        <position position="50"/>
    </location>
    <ligand>
        <name>FAD</name>
        <dbReference type="ChEBI" id="CHEBI:57692"/>
    </ligand>
</feature>
<evidence type="ECO:0000256" key="3">
    <source>
        <dbReference type="ARBA" id="ARBA00012608"/>
    </source>
</evidence>
<dbReference type="EC" id="1.8.1.4" evidence="3 16"/>
<dbReference type="SUPFAM" id="SSF55424">
    <property type="entry name" value="FAD/NAD-linked reductases, dimerisation (C-terminal) domain"/>
    <property type="match status" value="1"/>
</dbReference>
<evidence type="ECO:0000256" key="1">
    <source>
        <dbReference type="ARBA" id="ARBA00004496"/>
    </source>
</evidence>
<comment type="catalytic activity">
    <reaction evidence="12 16">
        <text>N(6)-[(R)-dihydrolipoyl]-L-lysyl-[protein] + NAD(+) = N(6)-[(R)-lipoyl]-L-lysyl-[protein] + NADH + H(+)</text>
        <dbReference type="Rhea" id="RHEA:15045"/>
        <dbReference type="Rhea" id="RHEA-COMP:10474"/>
        <dbReference type="Rhea" id="RHEA-COMP:10475"/>
        <dbReference type="ChEBI" id="CHEBI:15378"/>
        <dbReference type="ChEBI" id="CHEBI:57540"/>
        <dbReference type="ChEBI" id="CHEBI:57945"/>
        <dbReference type="ChEBI" id="CHEBI:83099"/>
        <dbReference type="ChEBI" id="CHEBI:83100"/>
        <dbReference type="EC" id="1.8.1.4"/>
    </reaction>
</comment>
<evidence type="ECO:0000259" key="18">
    <source>
        <dbReference type="Pfam" id="PF07992"/>
    </source>
</evidence>
<evidence type="ECO:0000256" key="11">
    <source>
        <dbReference type="ARBA" id="ARBA00023284"/>
    </source>
</evidence>
<evidence type="ECO:0000256" key="4">
    <source>
        <dbReference type="ARBA" id="ARBA00016961"/>
    </source>
</evidence>
<feature type="binding site" evidence="14">
    <location>
        <position position="324"/>
    </location>
    <ligand>
        <name>FAD</name>
        <dbReference type="ChEBI" id="CHEBI:57692"/>
    </ligand>
</feature>
<dbReference type="Proteomes" id="UP001193501">
    <property type="component" value="Unassembled WGS sequence"/>
</dbReference>
<evidence type="ECO:0000259" key="17">
    <source>
        <dbReference type="Pfam" id="PF02852"/>
    </source>
</evidence>
<dbReference type="InterPro" id="IPR023753">
    <property type="entry name" value="FAD/NAD-binding_dom"/>
</dbReference>
<dbReference type="InterPro" id="IPR012999">
    <property type="entry name" value="Pyr_OxRdtase_I_AS"/>
</dbReference>
<evidence type="ECO:0000256" key="8">
    <source>
        <dbReference type="ARBA" id="ARBA00023002"/>
    </source>
</evidence>
<keyword evidence="8 16" id="KW-0560">Oxidoreductase</keyword>
<gene>
    <name evidence="19" type="primary">lpdA</name>
    <name evidence="19" type="ORF">GV832_17545</name>
</gene>
<evidence type="ECO:0000256" key="16">
    <source>
        <dbReference type="RuleBase" id="RU003692"/>
    </source>
</evidence>
<dbReference type="GO" id="GO:0005737">
    <property type="term" value="C:cytoplasm"/>
    <property type="evidence" value="ECO:0007669"/>
    <property type="project" value="UniProtKB-SubCell"/>
</dbReference>
<name>A0AAE4YDD5_9RHOB</name>
<keyword evidence="7 14" id="KW-0274">FAD</keyword>
<dbReference type="SUPFAM" id="SSF51905">
    <property type="entry name" value="FAD/NAD(P)-binding domain"/>
    <property type="match status" value="1"/>
</dbReference>
<feature type="binding site" evidence="14">
    <location>
        <position position="216"/>
    </location>
    <ligand>
        <name>NAD(+)</name>
        <dbReference type="ChEBI" id="CHEBI:57540"/>
    </ligand>
</feature>
<accession>A0AAE4YDD5</accession>
<keyword evidence="11 16" id="KW-0676">Redox-active center</keyword>
<evidence type="ECO:0000313" key="20">
    <source>
        <dbReference type="Proteomes" id="UP001193501"/>
    </source>
</evidence>
<feature type="binding site" evidence="14">
    <location>
        <begin position="330"/>
        <end position="333"/>
    </location>
    <ligand>
        <name>FAD</name>
        <dbReference type="ChEBI" id="CHEBI:57692"/>
    </ligand>
</feature>
<comment type="caution">
    <text evidence="19">The sequence shown here is derived from an EMBL/GenBank/DDBJ whole genome shotgun (WGS) entry which is preliminary data.</text>
</comment>
<keyword evidence="10" id="KW-1015">Disulfide bond</keyword>
<feature type="disulfide bond" description="Redox-active" evidence="15">
    <location>
        <begin position="41"/>
        <end position="46"/>
    </location>
</feature>
<evidence type="ECO:0000256" key="10">
    <source>
        <dbReference type="ARBA" id="ARBA00023157"/>
    </source>
</evidence>
<organism evidence="19 20">
    <name type="scientific">Stagnihabitans tardus</name>
    <dbReference type="NCBI Taxonomy" id="2699202"/>
    <lineage>
        <taxon>Bacteria</taxon>
        <taxon>Pseudomonadati</taxon>
        <taxon>Pseudomonadota</taxon>
        <taxon>Alphaproteobacteria</taxon>
        <taxon>Rhodobacterales</taxon>
        <taxon>Paracoccaceae</taxon>
        <taxon>Stagnihabitans</taxon>
    </lineage>
</organism>
<dbReference type="RefSeq" id="WP_168776196.1">
    <property type="nucleotide sequence ID" value="NZ_JAABNR010000022.1"/>
</dbReference>
<proteinExistence type="inferred from homology"/>
<evidence type="ECO:0000313" key="19">
    <source>
        <dbReference type="EMBL" id="NBZ89396.1"/>
    </source>
</evidence>
<evidence type="ECO:0000256" key="14">
    <source>
        <dbReference type="PIRSR" id="PIRSR000350-3"/>
    </source>
</evidence>
<dbReference type="GO" id="GO:0050660">
    <property type="term" value="F:flavin adenine dinucleotide binding"/>
    <property type="evidence" value="ECO:0007669"/>
    <property type="project" value="InterPro"/>
</dbReference>
<dbReference type="PRINTS" id="PR00411">
    <property type="entry name" value="PNDRDTASEI"/>
</dbReference>
<keyword evidence="6 16" id="KW-0285">Flavoprotein</keyword>
<keyword evidence="9 14" id="KW-0520">NAD</keyword>
<dbReference type="InterPro" id="IPR050151">
    <property type="entry name" value="Class-I_Pyr_Nuc-Dis_Oxidored"/>
</dbReference>
<comment type="miscellaneous">
    <text evidence="16">The active site is a redox-active disulfide bond.</text>
</comment>
<evidence type="ECO:0000256" key="15">
    <source>
        <dbReference type="PIRSR" id="PIRSR000350-4"/>
    </source>
</evidence>
<dbReference type="Gene3D" id="3.50.50.60">
    <property type="entry name" value="FAD/NAD(P)-binding domain"/>
    <property type="match status" value="2"/>
</dbReference>
<dbReference type="Pfam" id="PF07992">
    <property type="entry name" value="Pyr_redox_2"/>
    <property type="match status" value="1"/>
</dbReference>
<comment type="similarity">
    <text evidence="2 16">Belongs to the class-I pyridine nucleotide-disulfide oxidoreductase family.</text>
</comment>
<feature type="domain" description="FAD/NAD(P)-binding" evidence="18">
    <location>
        <begin position="4"/>
        <end position="338"/>
    </location>
</feature>
<sequence length="479" mass="49619">MSDYDVIVIGAGPGGYVAAIRAAQLGLKAAVVEREHLGGICLNWGCIPTKALLKSADMLDSVRHAAEFGVTVGAPVANLPAMVQRSREVSAKLNAGVGFLMGKNKIDVIWGEAKVTAPGRVTVQAPAKPAVQPQHPAPKKTLGAGTYSAKHIILATGARPRVLPGLEPDSDRIWTYFEALKPKTLPKSLIVVGSGAIGTEFASFFARLGTQVTVIEAMDRVLPAEDAEIAALARKRLEKTGISFLEGAMVESARKTASEVTARIKLKDGSTVEKTAEVLLSAAGVVGNAEGLGLEALGVTLDRGCVKVDGRGQSSVPGIWAIGDVAGPPMLAHKASHDALTTLAAIAGEEVHPLLPSSIPRCTYCDPQIASIGLTEAQAEATGRKLRIGRFPFAANGKAIAMGEAEGLVKVIFDEATGELLGAHMVGPEVTEILAALSIGMSVEATDEALAQAVLAHPTLSESLHEAVLSALGRAIHIA</sequence>
<dbReference type="InterPro" id="IPR006258">
    <property type="entry name" value="Lipoamide_DH"/>
</dbReference>
<feature type="domain" description="Pyridine nucleotide-disulphide oxidoreductase dimerisation" evidence="17">
    <location>
        <begin position="359"/>
        <end position="467"/>
    </location>
</feature>
<keyword evidence="20" id="KW-1185">Reference proteome</keyword>
<dbReference type="AlphaFoldDB" id="A0AAE4YDD5"/>
<dbReference type="FunFam" id="3.30.390.30:FF:000001">
    <property type="entry name" value="Dihydrolipoyl dehydrogenase"/>
    <property type="match status" value="1"/>
</dbReference>
<evidence type="ECO:0000256" key="7">
    <source>
        <dbReference type="ARBA" id="ARBA00022827"/>
    </source>
</evidence>
<dbReference type="NCBIfam" id="TIGR01350">
    <property type="entry name" value="lipoamide_DH"/>
    <property type="match status" value="1"/>
</dbReference>
<dbReference type="Pfam" id="PF02852">
    <property type="entry name" value="Pyr_redox_dim"/>
    <property type="match status" value="1"/>
</dbReference>
<dbReference type="GO" id="GO:0004148">
    <property type="term" value="F:dihydrolipoyl dehydrogenase (NADH) activity"/>
    <property type="evidence" value="ECO:0007669"/>
    <property type="project" value="UniProtKB-EC"/>
</dbReference>
<feature type="binding site" evidence="14">
    <location>
        <begin position="193"/>
        <end position="200"/>
    </location>
    <ligand>
        <name>NAD(+)</name>
        <dbReference type="ChEBI" id="CHEBI:57540"/>
    </ligand>
</feature>
<comment type="subcellular location">
    <subcellularLocation>
        <location evidence="1">Cytoplasm</location>
    </subcellularLocation>
</comment>
<dbReference type="PRINTS" id="PR00368">
    <property type="entry name" value="FADPNR"/>
</dbReference>
<dbReference type="PIRSF" id="PIRSF000350">
    <property type="entry name" value="Mercury_reductase_MerA"/>
    <property type="match status" value="1"/>
</dbReference>
<evidence type="ECO:0000256" key="6">
    <source>
        <dbReference type="ARBA" id="ARBA00022630"/>
    </source>
</evidence>
<dbReference type="EMBL" id="JAABNR010000022">
    <property type="protein sequence ID" value="NBZ89396.1"/>
    <property type="molecule type" value="Genomic_DNA"/>
</dbReference>
<dbReference type="GO" id="GO:0006103">
    <property type="term" value="P:2-oxoglutarate metabolic process"/>
    <property type="evidence" value="ECO:0007669"/>
    <property type="project" value="TreeGrafter"/>
</dbReference>
<evidence type="ECO:0000256" key="12">
    <source>
        <dbReference type="ARBA" id="ARBA00049187"/>
    </source>
</evidence>
<dbReference type="Gene3D" id="3.30.390.30">
    <property type="match status" value="1"/>
</dbReference>
<dbReference type="InterPro" id="IPR016156">
    <property type="entry name" value="FAD/NAD-linked_Rdtase_dimer_sf"/>
</dbReference>
<evidence type="ECO:0000256" key="13">
    <source>
        <dbReference type="PIRSR" id="PIRSR000350-2"/>
    </source>
</evidence>
<evidence type="ECO:0000256" key="9">
    <source>
        <dbReference type="ARBA" id="ARBA00023027"/>
    </source>
</evidence>
<evidence type="ECO:0000256" key="5">
    <source>
        <dbReference type="ARBA" id="ARBA00022490"/>
    </source>
</evidence>
<feature type="binding site" evidence="14">
    <location>
        <position position="284"/>
    </location>
    <ligand>
        <name>NAD(+)</name>
        <dbReference type="ChEBI" id="CHEBI:57540"/>
    </ligand>
</feature>
<protein>
    <recommendedName>
        <fullName evidence="4 16">Dihydrolipoyl dehydrogenase</fullName>
        <ecNumber evidence="3 16">1.8.1.4</ecNumber>
    </recommendedName>
</protein>
<dbReference type="PANTHER" id="PTHR22912:SF217">
    <property type="entry name" value="DIHYDROLIPOYL DEHYDROGENASE"/>
    <property type="match status" value="1"/>
</dbReference>
<dbReference type="PROSITE" id="PS00076">
    <property type="entry name" value="PYRIDINE_REDOX_1"/>
    <property type="match status" value="1"/>
</dbReference>
<reference evidence="19" key="1">
    <citation type="submission" date="2020-01" db="EMBL/GenBank/DDBJ databases">
        <authorList>
            <person name="Chen W.-M."/>
        </authorList>
    </citation>
    <scope>NUCLEOTIDE SEQUENCE</scope>
    <source>
        <strain evidence="19">CYK-10</strain>
    </source>
</reference>
<feature type="active site" description="Proton acceptor" evidence="13">
    <location>
        <position position="457"/>
    </location>
</feature>
<keyword evidence="14" id="KW-0547">Nucleotide-binding</keyword>
<comment type="cofactor">
    <cofactor evidence="14 16">
        <name>FAD</name>
        <dbReference type="ChEBI" id="CHEBI:57692"/>
    </cofactor>
    <text evidence="14 16">Binds 1 FAD per subunit.</text>
</comment>
<dbReference type="InterPro" id="IPR001100">
    <property type="entry name" value="Pyr_nuc-diS_OxRdtase"/>
</dbReference>
<evidence type="ECO:0000256" key="2">
    <source>
        <dbReference type="ARBA" id="ARBA00007532"/>
    </source>
</evidence>
<dbReference type="InterPro" id="IPR004099">
    <property type="entry name" value="Pyr_nucl-diS_OxRdtase_dimer"/>
</dbReference>